<comment type="caution">
    <text evidence="1">The sequence shown here is derived from an EMBL/GenBank/DDBJ whole genome shotgun (WGS) entry which is preliminary data.</text>
</comment>
<dbReference type="RefSeq" id="WP_345625134.1">
    <property type="nucleotide sequence ID" value="NZ_BAABJQ010000001.1"/>
</dbReference>
<protein>
    <submittedName>
        <fullName evidence="1">Glycolipid-binding domain-containing protein</fullName>
    </submittedName>
</protein>
<evidence type="ECO:0000313" key="1">
    <source>
        <dbReference type="EMBL" id="GAA5177406.1"/>
    </source>
</evidence>
<dbReference type="Pfam" id="PF06475">
    <property type="entry name" value="Glycolipid_bind"/>
    <property type="match status" value="1"/>
</dbReference>
<name>A0ABP9RGK9_9ACTN</name>
<gene>
    <name evidence="1" type="ORF">GCM10023322_02000</name>
</gene>
<dbReference type="EMBL" id="BAABJQ010000001">
    <property type="protein sequence ID" value="GAA5177406.1"/>
    <property type="molecule type" value="Genomic_DNA"/>
</dbReference>
<organism evidence="1 2">
    <name type="scientific">Rugosimonospora acidiphila</name>
    <dbReference type="NCBI Taxonomy" id="556531"/>
    <lineage>
        <taxon>Bacteria</taxon>
        <taxon>Bacillati</taxon>
        <taxon>Actinomycetota</taxon>
        <taxon>Actinomycetes</taxon>
        <taxon>Micromonosporales</taxon>
        <taxon>Micromonosporaceae</taxon>
        <taxon>Rugosimonospora</taxon>
    </lineage>
</organism>
<proteinExistence type="predicted"/>
<accession>A0ABP9RGK9</accession>
<sequence length="208" mass="22114">MPVSPRSLLWQRIDTDGIEHVLFDDRSGLYARGTMVAAAPVPYTCDYELLADPKWSSVRLTVTAEGAGWLRSVKLERPDGRWHVTAGEQGNLDAALVAAGHPRAGLPGSEDPGRLLGALDVDLGYCPLANTLPIRRLGLLSAPPGTAHTITAAWVLVPELVVVPARQTYTLVAPGSVRYASGDFTADLTVDDEGFVASYPGLATRITG</sequence>
<dbReference type="Proteomes" id="UP001501570">
    <property type="component" value="Unassembled WGS sequence"/>
</dbReference>
<reference evidence="2" key="1">
    <citation type="journal article" date="2019" name="Int. J. Syst. Evol. Microbiol.">
        <title>The Global Catalogue of Microorganisms (GCM) 10K type strain sequencing project: providing services to taxonomists for standard genome sequencing and annotation.</title>
        <authorList>
            <consortium name="The Broad Institute Genomics Platform"/>
            <consortium name="The Broad Institute Genome Sequencing Center for Infectious Disease"/>
            <person name="Wu L."/>
            <person name="Ma J."/>
        </authorList>
    </citation>
    <scope>NUCLEOTIDE SEQUENCE [LARGE SCALE GENOMIC DNA]</scope>
    <source>
        <strain evidence="2">JCM 18304</strain>
    </source>
</reference>
<keyword evidence="2" id="KW-1185">Reference proteome</keyword>
<dbReference type="InterPro" id="IPR009467">
    <property type="entry name" value="Glycolipid-bd_prot_put"/>
</dbReference>
<dbReference type="SUPFAM" id="SSF159275">
    <property type="entry name" value="PA1994-like"/>
    <property type="match status" value="1"/>
</dbReference>
<evidence type="ECO:0000313" key="2">
    <source>
        <dbReference type="Proteomes" id="UP001501570"/>
    </source>
</evidence>